<protein>
    <recommendedName>
        <fullName evidence="3">Endonuclease/exonuclease/phosphatase domain-containing protein</fullName>
    </recommendedName>
</protein>
<evidence type="ECO:0000313" key="2">
    <source>
        <dbReference type="Proteomes" id="UP001552299"/>
    </source>
</evidence>
<reference evidence="1 2" key="1">
    <citation type="journal article" date="2024" name="Plant Biotechnol. J.">
        <title>Dendrobium thyrsiflorum genome and its molecular insights into genes involved in important horticultural traits.</title>
        <authorList>
            <person name="Chen B."/>
            <person name="Wang J.Y."/>
            <person name="Zheng P.J."/>
            <person name="Li K.L."/>
            <person name="Liang Y.M."/>
            <person name="Chen X.F."/>
            <person name="Zhang C."/>
            <person name="Zhao X."/>
            <person name="He X."/>
            <person name="Zhang G.Q."/>
            <person name="Liu Z.J."/>
            <person name="Xu Q."/>
        </authorList>
    </citation>
    <scope>NUCLEOTIDE SEQUENCE [LARGE SCALE GENOMIC DNA]</scope>
    <source>
        <strain evidence="1">GZMU011</strain>
    </source>
</reference>
<accession>A0ABD0U5H3</accession>
<dbReference type="EMBL" id="JANQDX010000017">
    <property type="protein sequence ID" value="KAL0907604.1"/>
    <property type="molecule type" value="Genomic_DNA"/>
</dbReference>
<dbReference type="InterPro" id="IPR036691">
    <property type="entry name" value="Endo/exonu/phosph_ase_sf"/>
</dbReference>
<gene>
    <name evidence="1" type="ORF">M5K25_022023</name>
</gene>
<dbReference type="AlphaFoldDB" id="A0ABD0U5H3"/>
<dbReference type="Gene3D" id="3.60.10.10">
    <property type="entry name" value="Endonuclease/exonuclease/phosphatase"/>
    <property type="match status" value="1"/>
</dbReference>
<sequence>MADVISTPWIIMGDFNYFREPKDKSGGAPTHFGRMGELNGWVFSSGVNELHSTGSKYTWFNGRVDDPIHIKLDRMFVNQKWLEVFPLSYYKVAPPCCSDHSPLLLMDGQPTTMARRFQFKNYWLRMNEYWGILLSSFASHHNGSPIANLYGKLRSLKANLKLMKWSNDHYIKKGLENLNQKHKDCLELLQHNPQDPFLNASLKDINSSISNLQGIWSSRIIQRAKAKWLKIGEDDLGFLYAHINTRANSSRINEITTDEGHFSSPGEIAKAICKYFNKIYNPLKPSGTFEINFPCGEPIPPHLIDLLLENLNDNSLADFIPPSPALHGTISDYWNHAWLLPDLIPIEIQQLIIATPVLDIPDETIIWKGIAKPYFKDFRLNFFEGSKTWASVASFGFIVLDWAFGPLLHKGLDSRYQILHL</sequence>
<dbReference type="PANTHER" id="PTHR33710">
    <property type="entry name" value="BNAC02G09200D PROTEIN"/>
    <property type="match status" value="1"/>
</dbReference>
<evidence type="ECO:0000313" key="1">
    <source>
        <dbReference type="EMBL" id="KAL0907604.1"/>
    </source>
</evidence>
<dbReference type="Proteomes" id="UP001552299">
    <property type="component" value="Unassembled WGS sequence"/>
</dbReference>
<keyword evidence="2" id="KW-1185">Reference proteome</keyword>
<name>A0ABD0U5H3_DENTH</name>
<comment type="caution">
    <text evidence="1">The sequence shown here is derived from an EMBL/GenBank/DDBJ whole genome shotgun (WGS) entry which is preliminary data.</text>
</comment>
<organism evidence="1 2">
    <name type="scientific">Dendrobium thyrsiflorum</name>
    <name type="common">Pinecone-like raceme dendrobium</name>
    <name type="synonym">Orchid</name>
    <dbReference type="NCBI Taxonomy" id="117978"/>
    <lineage>
        <taxon>Eukaryota</taxon>
        <taxon>Viridiplantae</taxon>
        <taxon>Streptophyta</taxon>
        <taxon>Embryophyta</taxon>
        <taxon>Tracheophyta</taxon>
        <taxon>Spermatophyta</taxon>
        <taxon>Magnoliopsida</taxon>
        <taxon>Liliopsida</taxon>
        <taxon>Asparagales</taxon>
        <taxon>Orchidaceae</taxon>
        <taxon>Epidendroideae</taxon>
        <taxon>Malaxideae</taxon>
        <taxon>Dendrobiinae</taxon>
        <taxon>Dendrobium</taxon>
    </lineage>
</organism>
<dbReference type="PANTHER" id="PTHR33710:SF71">
    <property type="entry name" value="ENDONUCLEASE_EXONUCLEASE_PHOSPHATASE DOMAIN-CONTAINING PROTEIN"/>
    <property type="match status" value="1"/>
</dbReference>
<proteinExistence type="predicted"/>
<evidence type="ECO:0008006" key="3">
    <source>
        <dbReference type="Google" id="ProtNLM"/>
    </source>
</evidence>
<dbReference type="SUPFAM" id="SSF56219">
    <property type="entry name" value="DNase I-like"/>
    <property type="match status" value="1"/>
</dbReference>